<organism evidence="1 2">
    <name type="scientific">Ephemerocybe angulata</name>
    <dbReference type="NCBI Taxonomy" id="980116"/>
    <lineage>
        <taxon>Eukaryota</taxon>
        <taxon>Fungi</taxon>
        <taxon>Dikarya</taxon>
        <taxon>Basidiomycota</taxon>
        <taxon>Agaricomycotina</taxon>
        <taxon>Agaricomycetes</taxon>
        <taxon>Agaricomycetidae</taxon>
        <taxon>Agaricales</taxon>
        <taxon>Agaricineae</taxon>
        <taxon>Psathyrellaceae</taxon>
        <taxon>Ephemerocybe</taxon>
    </lineage>
</organism>
<evidence type="ECO:0000313" key="1">
    <source>
        <dbReference type="EMBL" id="KAF5334999.1"/>
    </source>
</evidence>
<protein>
    <submittedName>
        <fullName evidence="1">Uncharacterized protein</fullName>
    </submittedName>
</protein>
<dbReference type="Proteomes" id="UP000541558">
    <property type="component" value="Unassembled WGS sequence"/>
</dbReference>
<accession>A0A8H5C4K6</accession>
<comment type="caution">
    <text evidence="1">The sequence shown here is derived from an EMBL/GenBank/DDBJ whole genome shotgun (WGS) entry which is preliminary data.</text>
</comment>
<dbReference type="AlphaFoldDB" id="A0A8H5C4K6"/>
<evidence type="ECO:0000313" key="2">
    <source>
        <dbReference type="Proteomes" id="UP000541558"/>
    </source>
</evidence>
<sequence>MSLELNCYFPAENPKLFTVAVEPDDRICTLRDKVHEKLEDLGQDTDLALLPGDDEQMIRACKFLPSHRHQALEMDANVISVFPDTPIGRVHVLAATPEVLEFLYDPEMFHAKKEKKLYEKDPTTWFYKKAWGNKWPQHTGTLLRADVVPASDSEPITGDAMELDQDDEAGPIADDSVEVPERFEYTCLDGITAIARALYMPVHVKDILIVRKEFMALRDVMEKAFKAELEKPEQHREGIKLVLAGHPGIGKTAFLLYLLLHRLECKLPTAIQSSSMCYIIFDEEGATRVAPADDDRRLAKCWALTDSNAYTTIPCAPFLLPRGPPMLIQAALPKPSLWKQWVKQSEAYVIVSDLPTTMEIAATLKELGREPSVAFDIAKKWGPNIRTAIKLSGLSPDMQEYSEKVLIAEAMQTAMRVWANPSTFSVADRELPSTLGCDSDTLFFFRPRHDLTTNIWSRQLGAFFIPTTHLRNIFEGCGTAKKSNYEIFDLFRALSSHSWTRDFASWAYEGVVHCRLGSGGAALPIYRPGVEEKAMATTSSLLPGTVSALMNAPRLDIPFYWMPSVVDLPGVDGILGDGKGNLYVVQAISRTEAHRSPVKGLQWTLQMVKNSLRDEGHWYFVVVGDDRSMVDDGVDRFSTELEGVTFGRHNVRVEVWGCVLPKQTSIISGLFSPDWWLQWF</sequence>
<proteinExistence type="predicted"/>
<keyword evidence="2" id="KW-1185">Reference proteome</keyword>
<dbReference type="OrthoDB" id="19861at2759"/>
<dbReference type="EMBL" id="JAACJK010000065">
    <property type="protein sequence ID" value="KAF5334999.1"/>
    <property type="molecule type" value="Genomic_DNA"/>
</dbReference>
<gene>
    <name evidence="1" type="ORF">D9611_009923</name>
</gene>
<name>A0A8H5C4K6_9AGAR</name>
<reference evidence="1 2" key="1">
    <citation type="journal article" date="2020" name="ISME J.">
        <title>Uncovering the hidden diversity of litter-decomposition mechanisms in mushroom-forming fungi.</title>
        <authorList>
            <person name="Floudas D."/>
            <person name="Bentzer J."/>
            <person name="Ahren D."/>
            <person name="Johansson T."/>
            <person name="Persson P."/>
            <person name="Tunlid A."/>
        </authorList>
    </citation>
    <scope>NUCLEOTIDE SEQUENCE [LARGE SCALE GENOMIC DNA]</scope>
    <source>
        <strain evidence="1 2">CBS 175.51</strain>
    </source>
</reference>